<accession>R4UWF4</accession>
<feature type="transmembrane region" description="Helical" evidence="1">
    <location>
        <begin position="99"/>
        <end position="122"/>
    </location>
</feature>
<sequence length="200" mass="22159">MTFIVKCAPVLKEWHFCCCSCSLRAAAVVLAWLITILHVSELVTCVIHLSHSAIDPETSYGNTKVLISILGVLVGALILDVLLLYGIHNKKPIYMLPFLVSDLICIMVVTVCVIISGIFATVSYWERGLVALIVGSVCMLLAAFFWVVLYSYYRQIEEEKNPNSGIVNCTCQVPNDQVKMLPDDDKVPSYFPNKLAPDMA</sequence>
<name>R4UWF4_COPFO</name>
<dbReference type="PANTHER" id="PTHR36694">
    <property type="entry name" value="PASIFLORA 1, ISOFORM A-RELATED"/>
    <property type="match status" value="1"/>
</dbReference>
<feature type="transmembrane region" description="Helical" evidence="1">
    <location>
        <begin position="128"/>
        <end position="153"/>
    </location>
</feature>
<evidence type="ECO:0000256" key="1">
    <source>
        <dbReference type="SAM" id="Phobius"/>
    </source>
</evidence>
<dbReference type="PANTHER" id="PTHR36694:SF11">
    <property type="entry name" value="LP21121P-RELATED"/>
    <property type="match status" value="1"/>
</dbReference>
<evidence type="ECO:0000313" key="2">
    <source>
        <dbReference type="EMBL" id="AGM32616.1"/>
    </source>
</evidence>
<keyword evidence="1" id="KW-1133">Transmembrane helix</keyword>
<dbReference type="AlphaFoldDB" id="R4UWF4"/>
<keyword evidence="1" id="KW-0812">Transmembrane</keyword>
<reference evidence="2" key="1">
    <citation type="submission" date="2013-03" db="EMBL/GenBank/DDBJ databases">
        <title>Immune-Related transcriptome of Coptotermes formosanus Shiraki workers: the defense mechanism.</title>
        <authorList>
            <person name="Hussain A."/>
            <person name="Li Y.F."/>
            <person name="Wen S.Y."/>
        </authorList>
    </citation>
    <scope>NUCLEOTIDE SEQUENCE</scope>
</reference>
<dbReference type="Pfam" id="PF15860">
    <property type="entry name" value="DUF4728"/>
    <property type="match status" value="1"/>
</dbReference>
<dbReference type="InterPro" id="IPR031720">
    <property type="entry name" value="DUF4728"/>
</dbReference>
<feature type="transmembrane region" description="Helical" evidence="1">
    <location>
        <begin position="65"/>
        <end position="87"/>
    </location>
</feature>
<organism evidence="2">
    <name type="scientific">Coptotermes formosanus</name>
    <name type="common">Formosan subterranean termite</name>
    <dbReference type="NCBI Taxonomy" id="36987"/>
    <lineage>
        <taxon>Eukaryota</taxon>
        <taxon>Metazoa</taxon>
        <taxon>Ecdysozoa</taxon>
        <taxon>Arthropoda</taxon>
        <taxon>Hexapoda</taxon>
        <taxon>Insecta</taxon>
        <taxon>Pterygota</taxon>
        <taxon>Neoptera</taxon>
        <taxon>Polyneoptera</taxon>
        <taxon>Dictyoptera</taxon>
        <taxon>Blattodea</taxon>
        <taxon>Blattoidea</taxon>
        <taxon>Termitoidae</taxon>
        <taxon>Rhinotermitidae</taxon>
        <taxon>Coptotermes</taxon>
    </lineage>
</organism>
<keyword evidence="1" id="KW-0472">Membrane</keyword>
<dbReference type="EMBL" id="KC740792">
    <property type="protein sequence ID" value="AGM32616.1"/>
    <property type="molecule type" value="mRNA"/>
</dbReference>
<protein>
    <submittedName>
        <fullName evidence="2">Uncharacterized protein</fullName>
    </submittedName>
</protein>
<proteinExistence type="evidence at transcript level"/>
<feature type="transmembrane region" description="Helical" evidence="1">
    <location>
        <begin position="21"/>
        <end position="40"/>
    </location>
</feature>